<evidence type="ECO:0000313" key="1">
    <source>
        <dbReference type="EMBL" id="KAK6930673.1"/>
    </source>
</evidence>
<reference evidence="1 2" key="1">
    <citation type="submission" date="2023-12" db="EMBL/GenBank/DDBJ databases">
        <title>A high-quality genome assembly for Dillenia turbinata (Dilleniales).</title>
        <authorList>
            <person name="Chanderbali A."/>
        </authorList>
    </citation>
    <scope>NUCLEOTIDE SEQUENCE [LARGE SCALE GENOMIC DNA]</scope>
    <source>
        <strain evidence="1">LSX21</strain>
        <tissue evidence="1">Leaf</tissue>
    </source>
</reference>
<dbReference type="AlphaFoldDB" id="A0AAN8VN10"/>
<sequence length="86" mass="10026">MFFWLNPFYVIYGLFRRLDSGRPFIKCTDSGVRFIEAKSSKCLDDFLEDIKKDSSLLRLLFLNQTSSMLGADQWPIIFLKTSHPAQ</sequence>
<keyword evidence="2" id="KW-1185">Reference proteome</keyword>
<protein>
    <submittedName>
        <fullName evidence="1">Uncharacterized protein</fullName>
    </submittedName>
</protein>
<dbReference type="Pfam" id="PF02458">
    <property type="entry name" value="Transferase"/>
    <property type="match status" value="1"/>
</dbReference>
<evidence type="ECO:0000313" key="2">
    <source>
        <dbReference type="Proteomes" id="UP001370490"/>
    </source>
</evidence>
<dbReference type="Gene3D" id="3.30.559.10">
    <property type="entry name" value="Chloramphenicol acetyltransferase-like domain"/>
    <property type="match status" value="1"/>
</dbReference>
<gene>
    <name evidence="1" type="ORF">RJ641_004767</name>
</gene>
<accession>A0AAN8VN10</accession>
<dbReference type="Proteomes" id="UP001370490">
    <property type="component" value="Unassembled WGS sequence"/>
</dbReference>
<proteinExistence type="predicted"/>
<dbReference type="EMBL" id="JBAMMX010000012">
    <property type="protein sequence ID" value="KAK6930673.1"/>
    <property type="molecule type" value="Genomic_DNA"/>
</dbReference>
<dbReference type="InterPro" id="IPR023213">
    <property type="entry name" value="CAT-like_dom_sf"/>
</dbReference>
<comment type="caution">
    <text evidence="1">The sequence shown here is derived from an EMBL/GenBank/DDBJ whole genome shotgun (WGS) entry which is preliminary data.</text>
</comment>
<name>A0AAN8VN10_9MAGN</name>
<organism evidence="1 2">
    <name type="scientific">Dillenia turbinata</name>
    <dbReference type="NCBI Taxonomy" id="194707"/>
    <lineage>
        <taxon>Eukaryota</taxon>
        <taxon>Viridiplantae</taxon>
        <taxon>Streptophyta</taxon>
        <taxon>Embryophyta</taxon>
        <taxon>Tracheophyta</taxon>
        <taxon>Spermatophyta</taxon>
        <taxon>Magnoliopsida</taxon>
        <taxon>eudicotyledons</taxon>
        <taxon>Gunneridae</taxon>
        <taxon>Pentapetalae</taxon>
        <taxon>Dilleniales</taxon>
        <taxon>Dilleniaceae</taxon>
        <taxon>Dillenia</taxon>
    </lineage>
</organism>